<evidence type="ECO:0000313" key="3">
    <source>
        <dbReference type="Proteomes" id="UP000177625"/>
    </source>
</evidence>
<gene>
    <name evidence="2" type="ORF">RSE6_05833</name>
</gene>
<organism evidence="2 3">
    <name type="scientific">Rhynchosporium secalis</name>
    <name type="common">Barley scald fungus</name>
    <dbReference type="NCBI Taxonomy" id="38038"/>
    <lineage>
        <taxon>Eukaryota</taxon>
        <taxon>Fungi</taxon>
        <taxon>Dikarya</taxon>
        <taxon>Ascomycota</taxon>
        <taxon>Pezizomycotina</taxon>
        <taxon>Leotiomycetes</taxon>
        <taxon>Helotiales</taxon>
        <taxon>Ploettnerulaceae</taxon>
        <taxon>Rhynchosporium</taxon>
    </lineage>
</organism>
<name>A0A1E1M8T6_RHYSE</name>
<dbReference type="CDD" id="cd18186">
    <property type="entry name" value="BTB_POZ_ZBTB_KLHL-like"/>
    <property type="match status" value="1"/>
</dbReference>
<evidence type="ECO:0008006" key="4">
    <source>
        <dbReference type="Google" id="ProtNLM"/>
    </source>
</evidence>
<keyword evidence="3" id="KW-1185">Reference proteome</keyword>
<reference evidence="3" key="1">
    <citation type="submission" date="2016-03" db="EMBL/GenBank/DDBJ databases">
        <authorList>
            <person name="Guldener U."/>
        </authorList>
    </citation>
    <scope>NUCLEOTIDE SEQUENCE [LARGE SCALE GENOMIC DNA]</scope>
</reference>
<dbReference type="AlphaFoldDB" id="A0A1E1M8T6"/>
<proteinExistence type="predicted"/>
<evidence type="ECO:0000256" key="1">
    <source>
        <dbReference type="SAM" id="MobiDB-lite"/>
    </source>
</evidence>
<feature type="region of interest" description="Disordered" evidence="1">
    <location>
        <begin position="45"/>
        <end position="161"/>
    </location>
</feature>
<evidence type="ECO:0000313" key="2">
    <source>
        <dbReference type="EMBL" id="CZT45516.1"/>
    </source>
</evidence>
<feature type="compositionally biased region" description="Acidic residues" evidence="1">
    <location>
        <begin position="361"/>
        <end position="371"/>
    </location>
</feature>
<accession>A0A1E1M8T6</accession>
<protein>
    <recommendedName>
        <fullName evidence="4">BTB domain-containing protein</fullName>
    </recommendedName>
</protein>
<dbReference type="Proteomes" id="UP000177625">
    <property type="component" value="Unassembled WGS sequence"/>
</dbReference>
<dbReference type="EMBL" id="FJVC01000214">
    <property type="protein sequence ID" value="CZT45516.1"/>
    <property type="molecule type" value="Genomic_DNA"/>
</dbReference>
<feature type="region of interest" description="Disordered" evidence="1">
    <location>
        <begin position="361"/>
        <end position="429"/>
    </location>
</feature>
<dbReference type="PANTHER" id="PTHR47843">
    <property type="entry name" value="BTB DOMAIN-CONTAINING PROTEIN-RELATED"/>
    <property type="match status" value="1"/>
</dbReference>
<dbReference type="Gene3D" id="3.30.710.10">
    <property type="entry name" value="Potassium Channel Kv1.1, Chain A"/>
    <property type="match status" value="1"/>
</dbReference>
<feature type="compositionally biased region" description="Polar residues" evidence="1">
    <location>
        <begin position="141"/>
        <end position="161"/>
    </location>
</feature>
<dbReference type="InterPro" id="IPR011333">
    <property type="entry name" value="SKP1/BTB/POZ_sf"/>
</dbReference>
<feature type="compositionally biased region" description="Polar residues" evidence="1">
    <location>
        <begin position="372"/>
        <end position="396"/>
    </location>
</feature>
<sequence>MPPKKVIPWTAEQIAFIMEESNAGVKPVEIGKEVKVRWPQKEIGKGTISSLITRQNKKKKKSTGQGIGHQPSRDSSNAPPVSARSEVEETIRPSSTVGSPQVPELFEPRSLSPILEVLTPKSSPKIEPFSSLETPPPHQSPPSTWNNLMNMQASPHITSNSPTVKLSATVFSSSSGIDESETPTEPFPEFNHELAEQLLAEDEFLSRSPELFDPSTITGYLMRQKRSLPSDRLLLPVEKDIDEEVGDVSIENTEAEFRAEVSATEKSEAEADIDKAFQEEQSNKVTIAEGIEIEATDIAEPTDQVPSKSLVVEEIEVKVPEIDEPCHQVQTKITAIEKVEVEAPEISEPDSRLETELAVTEDIEGEGEDSEPASSLQEVNSGPTNSHQITTSQPKFNVSDLRTVASLPEQLSDKMAGRTPSPTPPPSHVRMPTFADLLGREIIVLYVGPKRKEFPVHGNLLRINSSVFRDFVFPLNDAGQGEHYLADSDPSAVSVIINWLYRQHSFLHILPGADEPNPAPGATYNDGSKHFLEAITRAIGIYILAEEIAIEPLKDLVVTALGQAYYQNKAFPSSKDIITVYSRTDVHSCLRKYMARSYQDIADLEDTDIVAAGWTVEEVDEVVAAVPALFKDYRALNRKSKGVESTELSLDLVCSYHVHDGTEACVSDGLNFRGMTV</sequence>